<dbReference type="GO" id="GO:0015833">
    <property type="term" value="P:peptide transport"/>
    <property type="evidence" value="ECO:0007669"/>
    <property type="project" value="TreeGrafter"/>
</dbReference>
<dbReference type="InterPro" id="IPR023920">
    <property type="entry name" value="ABC_transptr_sub-bd_KPN01854"/>
</dbReference>
<evidence type="ECO:0000313" key="4">
    <source>
        <dbReference type="Proteomes" id="UP000516117"/>
    </source>
</evidence>
<dbReference type="PROSITE" id="PS51257">
    <property type="entry name" value="PROKAR_LIPOPROTEIN"/>
    <property type="match status" value="1"/>
</dbReference>
<organism evidence="3 4">
    <name type="scientific">Tessaracoccus defluvii</name>
    <dbReference type="NCBI Taxonomy" id="1285901"/>
    <lineage>
        <taxon>Bacteria</taxon>
        <taxon>Bacillati</taxon>
        <taxon>Actinomycetota</taxon>
        <taxon>Actinomycetes</taxon>
        <taxon>Propionibacteriales</taxon>
        <taxon>Propionibacteriaceae</taxon>
        <taxon>Tessaracoccus</taxon>
    </lineage>
</organism>
<evidence type="ECO:0000256" key="1">
    <source>
        <dbReference type="SAM" id="SignalP"/>
    </source>
</evidence>
<dbReference type="PANTHER" id="PTHR30290">
    <property type="entry name" value="PERIPLASMIC BINDING COMPONENT OF ABC TRANSPORTER"/>
    <property type="match status" value="1"/>
</dbReference>
<dbReference type="AlphaFoldDB" id="A0A7H0H419"/>
<evidence type="ECO:0000313" key="3">
    <source>
        <dbReference type="EMBL" id="QNP55285.1"/>
    </source>
</evidence>
<dbReference type="Gene3D" id="3.40.190.10">
    <property type="entry name" value="Periplasmic binding protein-like II"/>
    <property type="match status" value="1"/>
</dbReference>
<dbReference type="KEGG" id="tdf:H9L22_13745"/>
<dbReference type="Gene3D" id="3.10.105.10">
    <property type="entry name" value="Dipeptide-binding Protein, Domain 3"/>
    <property type="match status" value="1"/>
</dbReference>
<keyword evidence="1" id="KW-0732">Signal</keyword>
<gene>
    <name evidence="3" type="ORF">H9L22_13745</name>
</gene>
<name>A0A7H0H419_9ACTN</name>
<sequence>MTQSKWVRGLTTLLVTSVAAALLASCGAATPGTDPTTPAASGEPAPGGALTYLEPQTWNTLYPPSAGFYPNGGIVNNITDRLLYQNPETLELEPWIATALPVVNEDATEYTFTIRDDVTYSDGTKLTAENVVKNFDLFGKGDKDRTLSVSEAINNYESGEVVDATTVKFHFKASAPGFAQAVSTINSGLLSDATLDKDADGFGPGQAATIIGSGPFVIEKEDIGTQLVVKARDDYDWAPPSLEHQGPAYLDQISYVVAGENSVRIGSLTAGQADIARQVEAPDEAVVKGAGLPIVSRPTNGVTNSLALRFGHPLLTDIHVREAIFSAIDREAILEALFTESYPLATSSLAKGARGYKDQSAALVYDQAKATSLLDEAGWVVGSDGIREKDGERLALTFNIALPQPRSADVVTIIQDQLRQVGIEVSTISGDQAAQTAAANDINQVQVYHSMVARADYDVIKSQYHSANRNVLQNLSSATGEITDPELDRLLEAVASSPKDEDRAAASGAVQDYLTANFYVLPLFEEPQVYGLQTYVQGFTTESVARPSFYSVWLNK</sequence>
<dbReference type="Proteomes" id="UP000516117">
    <property type="component" value="Chromosome"/>
</dbReference>
<feature type="domain" description="Solute-binding protein family 5" evidence="2">
    <location>
        <begin position="91"/>
        <end position="447"/>
    </location>
</feature>
<dbReference type="InterPro" id="IPR000914">
    <property type="entry name" value="SBP_5_dom"/>
</dbReference>
<proteinExistence type="predicted"/>
<dbReference type="CDD" id="cd08492">
    <property type="entry name" value="PBP2_NikA_DppA_OppA_like_15"/>
    <property type="match status" value="1"/>
</dbReference>
<evidence type="ECO:0000259" key="2">
    <source>
        <dbReference type="Pfam" id="PF00496"/>
    </source>
</evidence>
<reference evidence="3 4" key="1">
    <citation type="submission" date="2020-08" db="EMBL/GenBank/DDBJ databases">
        <title>Genome sequence of Tessaracoccus defluvii JCM 17540T.</title>
        <authorList>
            <person name="Hyun D.-W."/>
            <person name="Bae J.-W."/>
        </authorList>
    </citation>
    <scope>NUCLEOTIDE SEQUENCE [LARGE SCALE GENOMIC DNA]</scope>
    <source>
        <strain evidence="3 4">JCM 17540</strain>
    </source>
</reference>
<accession>A0A7H0H419</accession>
<dbReference type="GO" id="GO:0043190">
    <property type="term" value="C:ATP-binding cassette (ABC) transporter complex"/>
    <property type="evidence" value="ECO:0007669"/>
    <property type="project" value="InterPro"/>
</dbReference>
<dbReference type="NCBIfam" id="TIGR04028">
    <property type="entry name" value="SBP_KPN_01854"/>
    <property type="match status" value="1"/>
</dbReference>
<dbReference type="GO" id="GO:1904680">
    <property type="term" value="F:peptide transmembrane transporter activity"/>
    <property type="evidence" value="ECO:0007669"/>
    <property type="project" value="TreeGrafter"/>
</dbReference>
<dbReference type="GO" id="GO:0042597">
    <property type="term" value="C:periplasmic space"/>
    <property type="evidence" value="ECO:0007669"/>
    <property type="project" value="UniProtKB-ARBA"/>
</dbReference>
<dbReference type="EMBL" id="CP060789">
    <property type="protein sequence ID" value="QNP55285.1"/>
    <property type="molecule type" value="Genomic_DNA"/>
</dbReference>
<dbReference type="SUPFAM" id="SSF53850">
    <property type="entry name" value="Periplasmic binding protein-like II"/>
    <property type="match status" value="1"/>
</dbReference>
<dbReference type="RefSeq" id="WP_187720421.1">
    <property type="nucleotide sequence ID" value="NZ_BAABBL010000014.1"/>
</dbReference>
<feature type="chain" id="PRO_5028925773" evidence="1">
    <location>
        <begin position="29"/>
        <end position="556"/>
    </location>
</feature>
<feature type="signal peptide" evidence="1">
    <location>
        <begin position="1"/>
        <end position="28"/>
    </location>
</feature>
<protein>
    <submittedName>
        <fullName evidence="3">TIGR04028 family ABC transporter substrate-binding protein</fullName>
    </submittedName>
</protein>
<keyword evidence="4" id="KW-1185">Reference proteome</keyword>
<dbReference type="InterPro" id="IPR039424">
    <property type="entry name" value="SBP_5"/>
</dbReference>
<dbReference type="InterPro" id="IPR030678">
    <property type="entry name" value="Peptide/Ni-bd"/>
</dbReference>
<dbReference type="PIRSF" id="PIRSF002741">
    <property type="entry name" value="MppA"/>
    <property type="match status" value="1"/>
</dbReference>
<dbReference type="Pfam" id="PF00496">
    <property type="entry name" value="SBP_bac_5"/>
    <property type="match status" value="1"/>
</dbReference>